<dbReference type="Pfam" id="PF00892">
    <property type="entry name" value="EamA"/>
    <property type="match status" value="1"/>
</dbReference>
<evidence type="ECO:0000256" key="4">
    <source>
        <dbReference type="ARBA" id="ARBA00023136"/>
    </source>
</evidence>
<feature type="transmembrane region" description="Helical" evidence="6">
    <location>
        <begin position="647"/>
        <end position="668"/>
    </location>
</feature>
<feature type="transmembrane region" description="Helical" evidence="6">
    <location>
        <begin position="771"/>
        <end position="790"/>
    </location>
</feature>
<feature type="transmembrane region" description="Helical" evidence="6">
    <location>
        <begin position="619"/>
        <end position="635"/>
    </location>
</feature>
<keyword evidence="3 6" id="KW-1133">Transmembrane helix</keyword>
<feature type="transmembrane region" description="Helical" evidence="6">
    <location>
        <begin position="174"/>
        <end position="193"/>
    </location>
</feature>
<dbReference type="InterPro" id="IPR037185">
    <property type="entry name" value="EmrE-like"/>
</dbReference>
<feature type="transmembrane region" description="Helical" evidence="6">
    <location>
        <begin position="680"/>
        <end position="700"/>
    </location>
</feature>
<keyword evidence="2 6" id="KW-0812">Transmembrane</keyword>
<reference evidence="8" key="1">
    <citation type="submission" date="2022-10" db="EMBL/GenBank/DDBJ databases">
        <authorList>
            <person name="Chen Y."/>
            <person name="Dougan E. K."/>
            <person name="Chan C."/>
            <person name="Rhodes N."/>
            <person name="Thang M."/>
        </authorList>
    </citation>
    <scope>NUCLEOTIDE SEQUENCE</scope>
</reference>
<sequence length="858" mass="92941">MESRHALLVRWLTQRGIGTFQLLLLRGSCQGLGCCLWLRGQPLETWLGTSLLEYQALFIRAVLGYCALCFCFMSISLIPFADALILGQTAPIFWQILGWGVLEEAWHVSDTVSASTALFGLGFLSKPPGPLSSFAIFRHFVGFLCGLLGCLSTGAAAETLVIHWVGRVKVSWPSVVLAQALGQLIISPFAFAVSGEPLRHTSTALSFRLFTQQQLGVALLLSLLGFASQIAQIKGMQQARIASASVIHYMLCPLLGLLYQHLVLPEELTWTSFAGYGFVSMAIVMSHLAKERRVQLAAPPAPKYSEVARSETRSEGEGSPAQSVECMGFNPQDASVYGKRSFFDEGPGQDREDEMIEALQSDGFSSLAGQFRRRQAELALAEVQWSSREVVNIPVVRSVKSTVVKAGPCWLKTVRLLPPFFAPFAMAFQRNTWQEALDVLLDVKFQLSSNGKPLEPSGAESAALHRPLRTVEEANEAGEASPSKKPRNLKRTLEDGWVPILLLALSALGFSIQALMVRSLTVQGIGTFQLLIFRGTCQALGCCVCLSAKGIGLSSWLGSTRLEHTALLVRAVVGYGGICFGFLCVSAMPLADSQILGQTAPIFSAAFARIFLKEEWHLSEFFSAIAAILGVGFISKPETLLDASAVSHLGVFYGLLSAFFAGGTYVIIRFLGTAKVDWASVLLAQALGQVVLSPIALVISGQELRLFSRQQLAVALGIGFCGFASQVAMTKGMQKEKSAMASLIRQSLCPVFAMLWQPLCFPEDQLSWTSFAGFGTIMLGLLVTVVAKAFREPTTTKYTEVAGKDEGASVRNDDSKVDEEDSNVYGKRSFPESPVGGLENEIIEPQKEAKTALAKDVP</sequence>
<proteinExistence type="predicted"/>
<dbReference type="PANTHER" id="PTHR22911">
    <property type="entry name" value="ACYL-MALONYL CONDENSING ENZYME-RELATED"/>
    <property type="match status" value="1"/>
</dbReference>
<keyword evidence="4 6" id="KW-0472">Membrane</keyword>
<protein>
    <submittedName>
        <fullName evidence="10">Solute carrier family 35 member G1 (Partner of STIM1) (Transmembrane protein 20)</fullName>
    </submittedName>
</protein>
<evidence type="ECO:0000256" key="3">
    <source>
        <dbReference type="ARBA" id="ARBA00022989"/>
    </source>
</evidence>
<evidence type="ECO:0000313" key="11">
    <source>
        <dbReference type="Proteomes" id="UP001152797"/>
    </source>
</evidence>
<dbReference type="EMBL" id="CAMXCT030005879">
    <property type="protein sequence ID" value="CAL4800789.1"/>
    <property type="molecule type" value="Genomic_DNA"/>
</dbReference>
<feature type="transmembrane region" description="Helical" evidence="6">
    <location>
        <begin position="712"/>
        <end position="730"/>
    </location>
</feature>
<feature type="transmembrane region" description="Helical" evidence="6">
    <location>
        <begin position="567"/>
        <end position="589"/>
    </location>
</feature>
<gene>
    <name evidence="8" type="ORF">C1SCF055_LOCUS38439</name>
</gene>
<evidence type="ECO:0000313" key="9">
    <source>
        <dbReference type="EMBL" id="CAL1166852.1"/>
    </source>
</evidence>
<dbReference type="Proteomes" id="UP001152797">
    <property type="component" value="Unassembled WGS sequence"/>
</dbReference>
<dbReference type="EMBL" id="CAMXCT020005879">
    <property type="protein sequence ID" value="CAL1166852.1"/>
    <property type="molecule type" value="Genomic_DNA"/>
</dbReference>
<feature type="compositionally biased region" description="Basic and acidic residues" evidence="5">
    <location>
        <begin position="802"/>
        <end position="815"/>
    </location>
</feature>
<dbReference type="EMBL" id="CAMXCT010005879">
    <property type="protein sequence ID" value="CAI4013477.1"/>
    <property type="molecule type" value="Genomic_DNA"/>
</dbReference>
<feature type="transmembrane region" description="Helical" evidence="6">
    <location>
        <begin position="243"/>
        <end position="262"/>
    </location>
</feature>
<evidence type="ECO:0000256" key="5">
    <source>
        <dbReference type="SAM" id="MobiDB-lite"/>
    </source>
</evidence>
<comment type="caution">
    <text evidence="8">The sequence shown here is derived from an EMBL/GenBank/DDBJ whole genome shotgun (WGS) entry which is preliminary data.</text>
</comment>
<feature type="compositionally biased region" description="Basic and acidic residues" evidence="5">
    <location>
        <begin position="306"/>
        <end position="316"/>
    </location>
</feature>
<evidence type="ECO:0000256" key="6">
    <source>
        <dbReference type="SAM" id="Phobius"/>
    </source>
</evidence>
<feature type="transmembrane region" description="Helical" evidence="6">
    <location>
        <begin position="140"/>
        <end position="162"/>
    </location>
</feature>
<feature type="transmembrane region" description="Helical" evidence="6">
    <location>
        <begin position="268"/>
        <end position="289"/>
    </location>
</feature>
<dbReference type="PANTHER" id="PTHR22911:SF6">
    <property type="entry name" value="SOLUTE CARRIER FAMILY 35 MEMBER G1"/>
    <property type="match status" value="1"/>
</dbReference>
<dbReference type="SUPFAM" id="SSF103481">
    <property type="entry name" value="Multidrug resistance efflux transporter EmrE"/>
    <property type="match status" value="2"/>
</dbReference>
<evidence type="ECO:0000256" key="1">
    <source>
        <dbReference type="ARBA" id="ARBA00004141"/>
    </source>
</evidence>
<reference evidence="9" key="2">
    <citation type="submission" date="2024-04" db="EMBL/GenBank/DDBJ databases">
        <authorList>
            <person name="Chen Y."/>
            <person name="Shah S."/>
            <person name="Dougan E. K."/>
            <person name="Thang M."/>
            <person name="Chan C."/>
        </authorList>
    </citation>
    <scope>NUCLEOTIDE SEQUENCE [LARGE SCALE GENOMIC DNA]</scope>
</reference>
<evidence type="ECO:0000313" key="10">
    <source>
        <dbReference type="EMBL" id="CAL4800789.1"/>
    </source>
</evidence>
<keyword evidence="11" id="KW-1185">Reference proteome</keyword>
<dbReference type="GO" id="GO:0016020">
    <property type="term" value="C:membrane"/>
    <property type="evidence" value="ECO:0007669"/>
    <property type="project" value="UniProtKB-SubCell"/>
</dbReference>
<feature type="transmembrane region" description="Helical" evidence="6">
    <location>
        <begin position="528"/>
        <end position="546"/>
    </location>
</feature>
<comment type="subcellular location">
    <subcellularLocation>
        <location evidence="1">Membrane</location>
        <topology evidence="1">Multi-pass membrane protein</topology>
    </subcellularLocation>
</comment>
<evidence type="ECO:0000259" key="7">
    <source>
        <dbReference type="Pfam" id="PF00892"/>
    </source>
</evidence>
<feature type="transmembrane region" description="Helical" evidence="6">
    <location>
        <begin position="497"/>
        <end position="516"/>
    </location>
</feature>
<dbReference type="InterPro" id="IPR000620">
    <property type="entry name" value="EamA_dom"/>
</dbReference>
<feature type="domain" description="EamA" evidence="7">
    <location>
        <begin position="649"/>
        <end position="785"/>
    </location>
</feature>
<name>A0A9P1DN73_9DINO</name>
<feature type="transmembrane region" description="Helical" evidence="6">
    <location>
        <begin position="57"/>
        <end position="81"/>
    </location>
</feature>
<evidence type="ECO:0000313" key="8">
    <source>
        <dbReference type="EMBL" id="CAI4013477.1"/>
    </source>
</evidence>
<dbReference type="OrthoDB" id="425662at2759"/>
<feature type="transmembrane region" description="Helical" evidence="6">
    <location>
        <begin position="213"/>
        <end position="231"/>
    </location>
</feature>
<feature type="region of interest" description="Disordered" evidence="5">
    <location>
        <begin position="802"/>
        <end position="842"/>
    </location>
</feature>
<accession>A0A9P1DN73</accession>
<dbReference type="AlphaFoldDB" id="A0A9P1DN73"/>
<feature type="region of interest" description="Disordered" evidence="5">
    <location>
        <begin position="305"/>
        <end position="324"/>
    </location>
</feature>
<organism evidence="8">
    <name type="scientific">Cladocopium goreaui</name>
    <dbReference type="NCBI Taxonomy" id="2562237"/>
    <lineage>
        <taxon>Eukaryota</taxon>
        <taxon>Sar</taxon>
        <taxon>Alveolata</taxon>
        <taxon>Dinophyceae</taxon>
        <taxon>Suessiales</taxon>
        <taxon>Symbiodiniaceae</taxon>
        <taxon>Cladocopium</taxon>
    </lineage>
</organism>
<evidence type="ECO:0000256" key="2">
    <source>
        <dbReference type="ARBA" id="ARBA00022692"/>
    </source>
</evidence>